<feature type="region of interest" description="Disordered" evidence="1">
    <location>
        <begin position="1"/>
        <end position="20"/>
    </location>
</feature>
<dbReference type="EMBL" id="LXQA010232792">
    <property type="protein sequence ID" value="MCI36328.1"/>
    <property type="molecule type" value="Genomic_DNA"/>
</dbReference>
<reference evidence="2 3" key="1">
    <citation type="journal article" date="2018" name="Front. Plant Sci.">
        <title>Red Clover (Trifolium pratense) and Zigzag Clover (T. medium) - A Picture of Genomic Similarities and Differences.</title>
        <authorList>
            <person name="Dluhosova J."/>
            <person name="Istvanek J."/>
            <person name="Nedelnik J."/>
            <person name="Repkova J."/>
        </authorList>
    </citation>
    <scope>NUCLEOTIDE SEQUENCE [LARGE SCALE GENOMIC DNA]</scope>
    <source>
        <strain evidence="3">cv. 10/8</strain>
        <tissue evidence="2">Leaf</tissue>
    </source>
</reference>
<protein>
    <submittedName>
        <fullName evidence="2">Uncharacterized protein</fullName>
    </submittedName>
</protein>
<organism evidence="2 3">
    <name type="scientific">Trifolium medium</name>
    <dbReference type="NCBI Taxonomy" id="97028"/>
    <lineage>
        <taxon>Eukaryota</taxon>
        <taxon>Viridiplantae</taxon>
        <taxon>Streptophyta</taxon>
        <taxon>Embryophyta</taxon>
        <taxon>Tracheophyta</taxon>
        <taxon>Spermatophyta</taxon>
        <taxon>Magnoliopsida</taxon>
        <taxon>eudicotyledons</taxon>
        <taxon>Gunneridae</taxon>
        <taxon>Pentapetalae</taxon>
        <taxon>rosids</taxon>
        <taxon>fabids</taxon>
        <taxon>Fabales</taxon>
        <taxon>Fabaceae</taxon>
        <taxon>Papilionoideae</taxon>
        <taxon>50 kb inversion clade</taxon>
        <taxon>NPAAA clade</taxon>
        <taxon>Hologalegina</taxon>
        <taxon>IRL clade</taxon>
        <taxon>Trifolieae</taxon>
        <taxon>Trifolium</taxon>
    </lineage>
</organism>
<name>A0A392RIA6_9FABA</name>
<comment type="caution">
    <text evidence="2">The sequence shown here is derived from an EMBL/GenBank/DDBJ whole genome shotgun (WGS) entry which is preliminary data.</text>
</comment>
<evidence type="ECO:0000256" key="1">
    <source>
        <dbReference type="SAM" id="MobiDB-lite"/>
    </source>
</evidence>
<evidence type="ECO:0000313" key="3">
    <source>
        <dbReference type="Proteomes" id="UP000265520"/>
    </source>
</evidence>
<keyword evidence="3" id="KW-1185">Reference proteome</keyword>
<feature type="compositionally biased region" description="Basic and acidic residues" evidence="1">
    <location>
        <begin position="10"/>
        <end position="20"/>
    </location>
</feature>
<proteinExistence type="predicted"/>
<dbReference type="AlphaFoldDB" id="A0A392RIA6"/>
<accession>A0A392RIA6</accession>
<feature type="non-terminal residue" evidence="2">
    <location>
        <position position="20"/>
    </location>
</feature>
<evidence type="ECO:0000313" key="2">
    <source>
        <dbReference type="EMBL" id="MCI36328.1"/>
    </source>
</evidence>
<sequence>MDAIRKQASKLREQVARQQQ</sequence>
<dbReference type="Proteomes" id="UP000265520">
    <property type="component" value="Unassembled WGS sequence"/>
</dbReference>